<feature type="domain" description="SWIM-type" evidence="2">
    <location>
        <begin position="204"/>
        <end position="238"/>
    </location>
</feature>
<reference evidence="4" key="1">
    <citation type="journal article" date="2019" name="Nat. Commun.">
        <title>The genome of broomcorn millet.</title>
        <authorList>
            <person name="Zou C."/>
            <person name="Miki D."/>
            <person name="Li D."/>
            <person name="Tang Q."/>
            <person name="Xiao L."/>
            <person name="Rajput S."/>
            <person name="Deng P."/>
            <person name="Jia W."/>
            <person name="Huang R."/>
            <person name="Zhang M."/>
            <person name="Sun Y."/>
            <person name="Hu J."/>
            <person name="Fu X."/>
            <person name="Schnable P.S."/>
            <person name="Li F."/>
            <person name="Zhang H."/>
            <person name="Feng B."/>
            <person name="Zhu X."/>
            <person name="Liu R."/>
            <person name="Schnable J.C."/>
            <person name="Zhu J.-K."/>
            <person name="Zhang H."/>
        </authorList>
    </citation>
    <scope>NUCLEOTIDE SEQUENCE [LARGE SCALE GENOMIC DNA]</scope>
</reference>
<dbReference type="InterPro" id="IPR018289">
    <property type="entry name" value="MULE_transposase_dom"/>
</dbReference>
<dbReference type="EMBL" id="PQIB02000014">
    <property type="protein sequence ID" value="RLM69974.1"/>
    <property type="molecule type" value="Genomic_DNA"/>
</dbReference>
<keyword evidence="4" id="KW-1185">Reference proteome</keyword>
<name>A0A3L6Q379_PANMI</name>
<keyword evidence="1" id="KW-0862">Zinc</keyword>
<gene>
    <name evidence="3" type="ORF">C2845_PM17G08080</name>
</gene>
<dbReference type="OrthoDB" id="660475at2759"/>
<evidence type="ECO:0000313" key="4">
    <source>
        <dbReference type="Proteomes" id="UP000275267"/>
    </source>
</evidence>
<dbReference type="PROSITE" id="PS50966">
    <property type="entry name" value="ZF_SWIM"/>
    <property type="match status" value="1"/>
</dbReference>
<dbReference type="STRING" id="4540.A0A3L6Q379"/>
<dbReference type="Proteomes" id="UP000275267">
    <property type="component" value="Unassembled WGS sequence"/>
</dbReference>
<accession>A0A3L6Q379</accession>
<dbReference type="PANTHER" id="PTHR31973">
    <property type="entry name" value="POLYPROTEIN, PUTATIVE-RELATED"/>
    <property type="match status" value="1"/>
</dbReference>
<protein>
    <recommendedName>
        <fullName evidence="2">SWIM-type domain-containing protein</fullName>
    </recommendedName>
</protein>
<dbReference type="PANTHER" id="PTHR31973:SF195">
    <property type="entry name" value="MUDR FAMILY TRANSPOSASE"/>
    <property type="match status" value="1"/>
</dbReference>
<evidence type="ECO:0000259" key="2">
    <source>
        <dbReference type="PROSITE" id="PS50966"/>
    </source>
</evidence>
<dbReference type="AlphaFoldDB" id="A0A3L6Q379"/>
<comment type="caution">
    <text evidence="3">The sequence shown here is derived from an EMBL/GenBank/DDBJ whole genome shotgun (WGS) entry which is preliminary data.</text>
</comment>
<organism evidence="3 4">
    <name type="scientific">Panicum miliaceum</name>
    <name type="common">Proso millet</name>
    <name type="synonym">Broomcorn millet</name>
    <dbReference type="NCBI Taxonomy" id="4540"/>
    <lineage>
        <taxon>Eukaryota</taxon>
        <taxon>Viridiplantae</taxon>
        <taxon>Streptophyta</taxon>
        <taxon>Embryophyta</taxon>
        <taxon>Tracheophyta</taxon>
        <taxon>Spermatophyta</taxon>
        <taxon>Magnoliopsida</taxon>
        <taxon>Liliopsida</taxon>
        <taxon>Poales</taxon>
        <taxon>Poaceae</taxon>
        <taxon>PACMAD clade</taxon>
        <taxon>Panicoideae</taxon>
        <taxon>Panicodae</taxon>
        <taxon>Paniceae</taxon>
        <taxon>Panicinae</taxon>
        <taxon>Panicum</taxon>
        <taxon>Panicum sect. Panicum</taxon>
    </lineage>
</organism>
<sequence length="255" mass="29833">MANHQLLPLAIAFVEKESGDSWYWFLERLKQTVVRYVANVCVIHDRHKGILQAIDDMQNGLDGPNVCRKPGRSTKSFSEWIEHEPKEKWAFLYYEGGYRYGIMTTNLEVYNWVLHGVRGLPLVGIVEFFLYHTLKYYRDRYVVAQLAMADNQKIYGYKMTEYMEEAFKKVLKHRVQAVGAVEHRFKVTCRDKGRLGGRRERHTQECVLGNDECVCSCQKPKLLHRPCTHVIASCFEVAGLQPRMYVSHYFLKETI</sequence>
<evidence type="ECO:0000256" key="1">
    <source>
        <dbReference type="PROSITE-ProRule" id="PRU00325"/>
    </source>
</evidence>
<proteinExistence type="predicted"/>
<dbReference type="GO" id="GO:0008270">
    <property type="term" value="F:zinc ion binding"/>
    <property type="evidence" value="ECO:0007669"/>
    <property type="project" value="UniProtKB-KW"/>
</dbReference>
<dbReference type="InterPro" id="IPR007527">
    <property type="entry name" value="Znf_SWIM"/>
</dbReference>
<evidence type="ECO:0000313" key="3">
    <source>
        <dbReference type="EMBL" id="RLM69974.1"/>
    </source>
</evidence>
<dbReference type="Pfam" id="PF10551">
    <property type="entry name" value="MULE"/>
    <property type="match status" value="1"/>
</dbReference>
<keyword evidence="1" id="KW-0863">Zinc-finger</keyword>
<keyword evidence="1" id="KW-0479">Metal-binding</keyword>